<dbReference type="Pfam" id="PF13416">
    <property type="entry name" value="SBP_bac_8"/>
    <property type="match status" value="1"/>
</dbReference>
<keyword evidence="3" id="KW-0732">Signal</keyword>
<accession>A0A6J7EXK9</accession>
<keyword evidence="2" id="KW-0813">Transport</keyword>
<dbReference type="PANTHER" id="PTHR30061:SF50">
    <property type="entry name" value="MALTOSE_MALTODEXTRIN-BINDING PERIPLASMIC PROTEIN"/>
    <property type="match status" value="1"/>
</dbReference>
<reference evidence="5" key="1">
    <citation type="submission" date="2020-05" db="EMBL/GenBank/DDBJ databases">
        <authorList>
            <person name="Chiriac C."/>
            <person name="Salcher M."/>
            <person name="Ghai R."/>
            <person name="Kavagutti S V."/>
        </authorList>
    </citation>
    <scope>NUCLEOTIDE SEQUENCE</scope>
</reference>
<proteinExistence type="inferred from homology"/>
<sequence>MITAQIGSQVEKGKGKTLNSQKTDKWLSHKAARLASIAAAGVAGLLLTAMPAVHAAETITVWHYFSGNPSQEKVMTDYKAIFEKENPGVTVENVYVPYDQMNSKLIAAASTKTGPDVVVFNGAETSLLADGGILAPMDTYWNAFADKAQFPASVIHKANGKVYSAQGYVNLLGLWYNADILAKIKLTPPTTIAGMERAMAAAKKAGYKGITLCGLPQGQGEWQAMPFISSTGFNYGNLNEKALTDGLGIAKRWVDKGYLSKEATTWDQTVPFQKFLVGDTLFAENGNWQAGAAAGAKFKYGVAALPIGSKGKIYLGGEGQGIGAFSKNKDLAWSYLKSTYFSKSGQLVVVPVGSIPSRLDSAKDKSVTSNKLLKPFAAEIAKNGANYPPTEIPATKINDAQTAGGVAWSSVIGGSATPANAAKKYIAAIKALQG</sequence>
<comment type="similarity">
    <text evidence="1">Belongs to the bacterial solute-binding protein 1 family.</text>
</comment>
<gene>
    <name evidence="5" type="ORF">UFOPK3482_01074</name>
</gene>
<dbReference type="GO" id="GO:0055052">
    <property type="term" value="C:ATP-binding cassette (ABC) transporter complex, substrate-binding subunit-containing"/>
    <property type="evidence" value="ECO:0007669"/>
    <property type="project" value="TreeGrafter"/>
</dbReference>
<dbReference type="AlphaFoldDB" id="A0A6J7EXK9"/>
<evidence type="ECO:0000256" key="4">
    <source>
        <dbReference type="SAM" id="MobiDB-lite"/>
    </source>
</evidence>
<evidence type="ECO:0000256" key="3">
    <source>
        <dbReference type="ARBA" id="ARBA00022729"/>
    </source>
</evidence>
<dbReference type="GO" id="GO:0015768">
    <property type="term" value="P:maltose transport"/>
    <property type="evidence" value="ECO:0007669"/>
    <property type="project" value="TreeGrafter"/>
</dbReference>
<evidence type="ECO:0000313" key="5">
    <source>
        <dbReference type="EMBL" id="CAB4888502.1"/>
    </source>
</evidence>
<protein>
    <submittedName>
        <fullName evidence="5">Unannotated protein</fullName>
    </submittedName>
</protein>
<dbReference type="EMBL" id="CAFBLZ010000110">
    <property type="protein sequence ID" value="CAB4888502.1"/>
    <property type="molecule type" value="Genomic_DNA"/>
</dbReference>
<organism evidence="5">
    <name type="scientific">freshwater metagenome</name>
    <dbReference type="NCBI Taxonomy" id="449393"/>
    <lineage>
        <taxon>unclassified sequences</taxon>
        <taxon>metagenomes</taxon>
        <taxon>ecological metagenomes</taxon>
    </lineage>
</organism>
<dbReference type="GO" id="GO:1901982">
    <property type="term" value="F:maltose binding"/>
    <property type="evidence" value="ECO:0007669"/>
    <property type="project" value="TreeGrafter"/>
</dbReference>
<dbReference type="SUPFAM" id="SSF53850">
    <property type="entry name" value="Periplasmic binding protein-like II"/>
    <property type="match status" value="1"/>
</dbReference>
<feature type="region of interest" description="Disordered" evidence="4">
    <location>
        <begin position="1"/>
        <end position="22"/>
    </location>
</feature>
<name>A0A6J7EXK9_9ZZZZ</name>
<evidence type="ECO:0000256" key="2">
    <source>
        <dbReference type="ARBA" id="ARBA00022448"/>
    </source>
</evidence>
<dbReference type="Gene3D" id="3.40.190.10">
    <property type="entry name" value="Periplasmic binding protein-like II"/>
    <property type="match status" value="1"/>
</dbReference>
<dbReference type="PANTHER" id="PTHR30061">
    <property type="entry name" value="MALTOSE-BINDING PERIPLASMIC PROTEIN"/>
    <property type="match status" value="1"/>
</dbReference>
<evidence type="ECO:0000256" key="1">
    <source>
        <dbReference type="ARBA" id="ARBA00008520"/>
    </source>
</evidence>
<dbReference type="GO" id="GO:0042956">
    <property type="term" value="P:maltodextrin transmembrane transport"/>
    <property type="evidence" value="ECO:0007669"/>
    <property type="project" value="TreeGrafter"/>
</dbReference>
<dbReference type="InterPro" id="IPR006059">
    <property type="entry name" value="SBP"/>
</dbReference>